<sequence length="84" mass="9958">MKRLGLNTLPGSLVLILQVFLSRKEGFFGLLLLYLKNNLQFMWNMFLYRKNRATHLKVQVLQILLFPNVVAYLMSTRILFLKKK</sequence>
<keyword evidence="1" id="KW-1133">Transmembrane helix</keyword>
<protein>
    <submittedName>
        <fullName evidence="2">Uncharacterized protein LOC105121139 isoform X2</fullName>
    </submittedName>
</protein>
<keyword evidence="1" id="KW-0812">Transmembrane</keyword>
<accession>A0A2P2KID8</accession>
<evidence type="ECO:0000313" key="2">
    <source>
        <dbReference type="EMBL" id="MBX05489.1"/>
    </source>
</evidence>
<feature type="transmembrane region" description="Helical" evidence="1">
    <location>
        <begin position="12"/>
        <end position="35"/>
    </location>
</feature>
<feature type="transmembrane region" description="Helical" evidence="1">
    <location>
        <begin position="56"/>
        <end position="74"/>
    </location>
</feature>
<keyword evidence="1" id="KW-0472">Membrane</keyword>
<dbReference type="AlphaFoldDB" id="A0A2P2KID8"/>
<name>A0A2P2KID8_RHIMU</name>
<dbReference type="EMBL" id="GGEC01025005">
    <property type="protein sequence ID" value="MBX05489.1"/>
    <property type="molecule type" value="Transcribed_RNA"/>
</dbReference>
<reference evidence="2" key="1">
    <citation type="submission" date="2018-02" db="EMBL/GenBank/DDBJ databases">
        <title>Rhizophora mucronata_Transcriptome.</title>
        <authorList>
            <person name="Meera S.P."/>
            <person name="Sreeshan A."/>
            <person name="Augustine A."/>
        </authorList>
    </citation>
    <scope>NUCLEOTIDE SEQUENCE</scope>
    <source>
        <tissue evidence="2">Leaf</tissue>
    </source>
</reference>
<evidence type="ECO:0000256" key="1">
    <source>
        <dbReference type="SAM" id="Phobius"/>
    </source>
</evidence>
<proteinExistence type="predicted"/>
<organism evidence="2">
    <name type="scientific">Rhizophora mucronata</name>
    <name type="common">Asiatic mangrove</name>
    <dbReference type="NCBI Taxonomy" id="61149"/>
    <lineage>
        <taxon>Eukaryota</taxon>
        <taxon>Viridiplantae</taxon>
        <taxon>Streptophyta</taxon>
        <taxon>Embryophyta</taxon>
        <taxon>Tracheophyta</taxon>
        <taxon>Spermatophyta</taxon>
        <taxon>Magnoliopsida</taxon>
        <taxon>eudicotyledons</taxon>
        <taxon>Gunneridae</taxon>
        <taxon>Pentapetalae</taxon>
        <taxon>rosids</taxon>
        <taxon>fabids</taxon>
        <taxon>Malpighiales</taxon>
        <taxon>Rhizophoraceae</taxon>
        <taxon>Rhizophora</taxon>
    </lineage>
</organism>